<evidence type="ECO:0000313" key="4">
    <source>
        <dbReference type="Proteomes" id="UP000824221"/>
    </source>
</evidence>
<dbReference type="EMBL" id="DXAJ01000016">
    <property type="protein sequence ID" value="HJA01889.1"/>
    <property type="molecule type" value="Genomic_DNA"/>
</dbReference>
<comment type="similarity">
    <text evidence="1 2">Belongs to the phD/YefM antitoxin family.</text>
</comment>
<evidence type="ECO:0000256" key="2">
    <source>
        <dbReference type="RuleBase" id="RU362080"/>
    </source>
</evidence>
<comment type="function">
    <text evidence="2">Antitoxin component of a type II toxin-antitoxin (TA) system.</text>
</comment>
<comment type="caution">
    <text evidence="3">The sequence shown here is derived from an EMBL/GenBank/DDBJ whole genome shotgun (WGS) entry which is preliminary data.</text>
</comment>
<organism evidence="3 4">
    <name type="scientific">Candidatus Gallimonas gallistercoris</name>
    <dbReference type="NCBI Taxonomy" id="2838602"/>
    <lineage>
        <taxon>Bacteria</taxon>
        <taxon>Bacillati</taxon>
        <taxon>Bacillota</taxon>
        <taxon>Clostridia</taxon>
        <taxon>Candidatus Gallimonas</taxon>
    </lineage>
</organism>
<sequence length="84" mass="9483">MSITNATTLRKNLFHYLDAAAVNDETVIVTTKNGNAAIVSEEYLRSLEETCFLYSVPGMRESIREGAETPLSECRKLDWREALK</sequence>
<gene>
    <name evidence="3" type="ORF">H9797_00715</name>
</gene>
<dbReference type="NCBIfam" id="TIGR01552">
    <property type="entry name" value="phd_fam"/>
    <property type="match status" value="1"/>
</dbReference>
<dbReference type="InterPro" id="IPR006442">
    <property type="entry name" value="Antitoxin_Phd/YefM"/>
</dbReference>
<reference evidence="3" key="2">
    <citation type="submission" date="2021-04" db="EMBL/GenBank/DDBJ databases">
        <authorList>
            <person name="Gilroy R."/>
        </authorList>
    </citation>
    <scope>NUCLEOTIDE SEQUENCE</scope>
    <source>
        <strain evidence="3">CHK156-179</strain>
    </source>
</reference>
<evidence type="ECO:0000256" key="1">
    <source>
        <dbReference type="ARBA" id="ARBA00009981"/>
    </source>
</evidence>
<dbReference type="Proteomes" id="UP000824221">
    <property type="component" value="Unassembled WGS sequence"/>
</dbReference>
<dbReference type="Pfam" id="PF02604">
    <property type="entry name" value="PhdYeFM_antitox"/>
    <property type="match status" value="1"/>
</dbReference>
<dbReference type="AlphaFoldDB" id="A0A9D2KDT2"/>
<name>A0A9D2KDT2_9FIRM</name>
<evidence type="ECO:0000313" key="3">
    <source>
        <dbReference type="EMBL" id="HJA01889.1"/>
    </source>
</evidence>
<protein>
    <recommendedName>
        <fullName evidence="2">Antitoxin</fullName>
    </recommendedName>
</protein>
<reference evidence="3" key="1">
    <citation type="journal article" date="2021" name="PeerJ">
        <title>Extensive microbial diversity within the chicken gut microbiome revealed by metagenomics and culture.</title>
        <authorList>
            <person name="Gilroy R."/>
            <person name="Ravi A."/>
            <person name="Getino M."/>
            <person name="Pursley I."/>
            <person name="Horton D.L."/>
            <person name="Alikhan N.F."/>
            <person name="Baker D."/>
            <person name="Gharbi K."/>
            <person name="Hall N."/>
            <person name="Watson M."/>
            <person name="Adriaenssens E.M."/>
            <person name="Foster-Nyarko E."/>
            <person name="Jarju S."/>
            <person name="Secka A."/>
            <person name="Antonio M."/>
            <person name="Oren A."/>
            <person name="Chaudhuri R.R."/>
            <person name="La Ragione R."/>
            <person name="Hildebrand F."/>
            <person name="Pallen M.J."/>
        </authorList>
    </citation>
    <scope>NUCLEOTIDE SEQUENCE</scope>
    <source>
        <strain evidence="3">CHK156-179</strain>
    </source>
</reference>
<dbReference type="SUPFAM" id="SSF143120">
    <property type="entry name" value="YefM-like"/>
    <property type="match status" value="1"/>
</dbReference>
<dbReference type="Gene3D" id="3.40.1620.10">
    <property type="entry name" value="YefM-like domain"/>
    <property type="match status" value="1"/>
</dbReference>
<dbReference type="InterPro" id="IPR036165">
    <property type="entry name" value="YefM-like_sf"/>
</dbReference>
<proteinExistence type="inferred from homology"/>
<accession>A0A9D2KDT2</accession>